<evidence type="ECO:0000313" key="5">
    <source>
        <dbReference type="EMBL" id="MDM7830281.1"/>
    </source>
</evidence>
<keyword evidence="1" id="KW-0805">Transcription regulation</keyword>
<feature type="domain" description="HTH gntR-type" evidence="4">
    <location>
        <begin position="230"/>
        <end position="297"/>
    </location>
</feature>
<dbReference type="PANTHER" id="PTHR43537:SF5">
    <property type="entry name" value="UXU OPERON TRANSCRIPTIONAL REGULATOR"/>
    <property type="match status" value="1"/>
</dbReference>
<dbReference type="PANTHER" id="PTHR43537">
    <property type="entry name" value="TRANSCRIPTIONAL REGULATOR, GNTR FAMILY"/>
    <property type="match status" value="1"/>
</dbReference>
<gene>
    <name evidence="5" type="ORF">QRT05_02955</name>
</gene>
<name>A0ABT7S3T1_9CELL</name>
<protein>
    <submittedName>
        <fullName evidence="5">GntR family transcriptional regulator</fullName>
    </submittedName>
</protein>
<dbReference type="SUPFAM" id="SSF46785">
    <property type="entry name" value="Winged helix' DNA-binding domain"/>
    <property type="match status" value="2"/>
</dbReference>
<dbReference type="InterPro" id="IPR036388">
    <property type="entry name" value="WH-like_DNA-bd_sf"/>
</dbReference>
<dbReference type="InterPro" id="IPR036390">
    <property type="entry name" value="WH_DNA-bd_sf"/>
</dbReference>
<dbReference type="Pfam" id="PF00392">
    <property type="entry name" value="GntR"/>
    <property type="match status" value="2"/>
</dbReference>
<dbReference type="PROSITE" id="PS50949">
    <property type="entry name" value="HTH_GNTR"/>
    <property type="match status" value="2"/>
</dbReference>
<keyword evidence="3" id="KW-0804">Transcription</keyword>
<reference evidence="5 6" key="1">
    <citation type="submission" date="2023-06" db="EMBL/GenBank/DDBJ databases">
        <title>Cellulomonas sp. MW9 Whole genome sequence.</title>
        <authorList>
            <person name="Park S."/>
        </authorList>
    </citation>
    <scope>NUCLEOTIDE SEQUENCE [LARGE SCALE GENOMIC DNA]</scope>
    <source>
        <strain evidence="5 6">MW9</strain>
    </source>
</reference>
<dbReference type="Proteomes" id="UP001321453">
    <property type="component" value="Unassembled WGS sequence"/>
</dbReference>
<dbReference type="InterPro" id="IPR000524">
    <property type="entry name" value="Tscrpt_reg_HTH_GntR"/>
</dbReference>
<evidence type="ECO:0000256" key="1">
    <source>
        <dbReference type="ARBA" id="ARBA00023015"/>
    </source>
</evidence>
<sequence length="427" mass="46361">MPIPTERVDLVGAPARDAVFELLLRRIVTGELAPGSRLRDGELLATTDASRVPLREALNRLETLGLVRVVPRQLTEVTPIDPRRTAECLELLGAVVGQALVETAGRLTADDASNLLDLRDIGLRDDATAFATLTDATYWVQFPSVIVGRTGNDEYRSLCQQTWPYVERSLAHNEHALDVTGWRRALVATIDGALEGDAAAALTAWHAAVEHTAAPFVHAPADVAPPARPVVLRERAATVIQRAILDGTLEPGEQLRESALMAWLGISRTPVRDALALLASRRLVTLETHRPARVATLDHEEFVHVLRALGVLRRVSLGDALSGKVDVPTAWGTTLDRIRGAASLHERIAAVDELSAAITAAGDNLVATQAMDLLEARARWYLVRDPQALEAYDGEELVRFAEAVRSGDVEAAVRAHARVYDTVTARR</sequence>
<accession>A0ABT7S3T1</accession>
<dbReference type="EMBL" id="JAUCGR010000001">
    <property type="protein sequence ID" value="MDM7830281.1"/>
    <property type="molecule type" value="Genomic_DNA"/>
</dbReference>
<evidence type="ECO:0000313" key="6">
    <source>
        <dbReference type="Proteomes" id="UP001321453"/>
    </source>
</evidence>
<evidence type="ECO:0000256" key="3">
    <source>
        <dbReference type="ARBA" id="ARBA00023163"/>
    </source>
</evidence>
<organism evidence="5 6">
    <name type="scientific">Cellulomonas edaphi</name>
    <dbReference type="NCBI Taxonomy" id="3053468"/>
    <lineage>
        <taxon>Bacteria</taxon>
        <taxon>Bacillati</taxon>
        <taxon>Actinomycetota</taxon>
        <taxon>Actinomycetes</taxon>
        <taxon>Micrococcales</taxon>
        <taxon>Cellulomonadaceae</taxon>
        <taxon>Cellulomonas</taxon>
    </lineage>
</organism>
<feature type="domain" description="HTH gntR-type" evidence="4">
    <location>
        <begin position="13"/>
        <end position="80"/>
    </location>
</feature>
<dbReference type="SMART" id="SM00345">
    <property type="entry name" value="HTH_GNTR"/>
    <property type="match status" value="2"/>
</dbReference>
<dbReference type="Gene3D" id="1.10.10.10">
    <property type="entry name" value="Winged helix-like DNA-binding domain superfamily/Winged helix DNA-binding domain"/>
    <property type="match status" value="2"/>
</dbReference>
<proteinExistence type="predicted"/>
<dbReference type="RefSeq" id="WP_289445124.1">
    <property type="nucleotide sequence ID" value="NZ_JAUCGR010000001.1"/>
</dbReference>
<keyword evidence="2" id="KW-0238">DNA-binding</keyword>
<comment type="caution">
    <text evidence="5">The sequence shown here is derived from an EMBL/GenBank/DDBJ whole genome shotgun (WGS) entry which is preliminary data.</text>
</comment>
<keyword evidence="6" id="KW-1185">Reference proteome</keyword>
<evidence type="ECO:0000256" key="2">
    <source>
        <dbReference type="ARBA" id="ARBA00023125"/>
    </source>
</evidence>
<evidence type="ECO:0000259" key="4">
    <source>
        <dbReference type="PROSITE" id="PS50949"/>
    </source>
</evidence>